<proteinExistence type="predicted"/>
<evidence type="ECO:0000313" key="9">
    <source>
        <dbReference type="EMBL" id="SER69224.1"/>
    </source>
</evidence>
<reference evidence="10" key="1">
    <citation type="submission" date="2016-10" db="EMBL/GenBank/DDBJ databases">
        <authorList>
            <person name="Varghese N."/>
            <person name="Submissions S."/>
        </authorList>
    </citation>
    <scope>NUCLEOTIDE SEQUENCE [LARGE SCALE GENOMIC DNA]</scope>
    <source>
        <strain evidence="10">S9</strain>
    </source>
</reference>
<feature type="transmembrane region" description="Helical" evidence="7">
    <location>
        <begin position="167"/>
        <end position="187"/>
    </location>
</feature>
<dbReference type="PROSITE" id="PS50850">
    <property type="entry name" value="MFS"/>
    <property type="match status" value="1"/>
</dbReference>
<evidence type="ECO:0000256" key="2">
    <source>
        <dbReference type="ARBA" id="ARBA00022448"/>
    </source>
</evidence>
<dbReference type="RefSeq" id="WP_093047773.1">
    <property type="nucleotide sequence ID" value="NZ_FOGT01000003.1"/>
</dbReference>
<organism evidence="9 10">
    <name type="scientific">Salipaludibacillus aurantiacus</name>
    <dbReference type="NCBI Taxonomy" id="1601833"/>
    <lineage>
        <taxon>Bacteria</taxon>
        <taxon>Bacillati</taxon>
        <taxon>Bacillota</taxon>
        <taxon>Bacilli</taxon>
        <taxon>Bacillales</taxon>
        <taxon>Bacillaceae</taxon>
    </lineage>
</organism>
<evidence type="ECO:0000256" key="4">
    <source>
        <dbReference type="ARBA" id="ARBA00022692"/>
    </source>
</evidence>
<dbReference type="Gene3D" id="1.20.1250.20">
    <property type="entry name" value="MFS general substrate transporter like domains"/>
    <property type="match status" value="1"/>
</dbReference>
<dbReference type="InterPro" id="IPR050189">
    <property type="entry name" value="MFS_Efflux_Transporters"/>
</dbReference>
<feature type="transmembrane region" description="Helical" evidence="7">
    <location>
        <begin position="371"/>
        <end position="388"/>
    </location>
</feature>
<dbReference type="STRING" id="1601833.SAMN05518684_10344"/>
<dbReference type="Proteomes" id="UP000198571">
    <property type="component" value="Unassembled WGS sequence"/>
</dbReference>
<feature type="transmembrane region" description="Helical" evidence="7">
    <location>
        <begin position="99"/>
        <end position="125"/>
    </location>
</feature>
<feature type="transmembrane region" description="Helical" evidence="7">
    <location>
        <begin position="250"/>
        <end position="272"/>
    </location>
</feature>
<evidence type="ECO:0000256" key="1">
    <source>
        <dbReference type="ARBA" id="ARBA00004651"/>
    </source>
</evidence>
<dbReference type="AlphaFoldDB" id="A0A1H9R901"/>
<dbReference type="GO" id="GO:0022857">
    <property type="term" value="F:transmembrane transporter activity"/>
    <property type="evidence" value="ECO:0007669"/>
    <property type="project" value="InterPro"/>
</dbReference>
<gene>
    <name evidence="9" type="ORF">SAMN05518684_10344</name>
</gene>
<protein>
    <submittedName>
        <fullName evidence="9">MFS transporter, ACDE family, multidrug resistance protein</fullName>
    </submittedName>
</protein>
<keyword evidence="3" id="KW-1003">Cell membrane</keyword>
<dbReference type="PANTHER" id="PTHR43124">
    <property type="entry name" value="PURINE EFFLUX PUMP PBUE"/>
    <property type="match status" value="1"/>
</dbReference>
<dbReference type="GO" id="GO:0005886">
    <property type="term" value="C:plasma membrane"/>
    <property type="evidence" value="ECO:0007669"/>
    <property type="project" value="UniProtKB-SubCell"/>
</dbReference>
<accession>A0A1H9R901</accession>
<name>A0A1H9R901_9BACI</name>
<dbReference type="InterPro" id="IPR011701">
    <property type="entry name" value="MFS"/>
</dbReference>
<keyword evidence="4 7" id="KW-0812">Transmembrane</keyword>
<dbReference type="InterPro" id="IPR020846">
    <property type="entry name" value="MFS_dom"/>
</dbReference>
<sequence>MNNYKGKVMAIGSLTFIMIFGNSMFVPVLPDMQIQWDLSSSKAGLILTAFSLAAAAVIPLTGYVARFFGKKGLAFAALMFVSFGCVLAVLSSLEFFSSAAFTVLLAGRVCQGIGAGFIAPLPFMFTGDIFSKELRPGVLGLIEVFNGLAKAASPFAAILAVQLGGNWLFFIYLSLAALSAFLITLNIRGQKRIKKSLPLREFNGLANRKIFTAFKKVFPYLILGGVTMCLLFGMLTFFSYKLEWIYGIDGIVKAVLFSLPLIAMTAASWLTGKYLKGRIFSSSLLLNVSAVLSVSVLTGGLFHQSLTALVTIMILFSIASGIFLVCCNLLITENVLKKDRDVILSFYSMIRFTGVAAGPPLFAIWMYEEGLMFAFSILTVAGVRVILVKNELKKNTLWQAEPGR</sequence>
<dbReference type="PANTHER" id="PTHR43124:SF3">
    <property type="entry name" value="CHLORAMPHENICOL EFFLUX PUMP RV0191"/>
    <property type="match status" value="1"/>
</dbReference>
<comment type="subcellular location">
    <subcellularLocation>
        <location evidence="1">Cell membrane</location>
        <topology evidence="1">Multi-pass membrane protein</topology>
    </subcellularLocation>
</comment>
<feature type="transmembrane region" description="Helical" evidence="7">
    <location>
        <begin position="308"/>
        <end position="331"/>
    </location>
</feature>
<feature type="transmembrane region" description="Helical" evidence="7">
    <location>
        <begin position="7"/>
        <end position="25"/>
    </location>
</feature>
<dbReference type="InterPro" id="IPR036259">
    <property type="entry name" value="MFS_trans_sf"/>
</dbReference>
<evidence type="ECO:0000256" key="6">
    <source>
        <dbReference type="ARBA" id="ARBA00023136"/>
    </source>
</evidence>
<feature type="transmembrane region" description="Helical" evidence="7">
    <location>
        <begin position="284"/>
        <end position="302"/>
    </location>
</feature>
<evidence type="ECO:0000256" key="5">
    <source>
        <dbReference type="ARBA" id="ARBA00022989"/>
    </source>
</evidence>
<keyword evidence="6 7" id="KW-0472">Membrane</keyword>
<evidence type="ECO:0000313" key="10">
    <source>
        <dbReference type="Proteomes" id="UP000198571"/>
    </source>
</evidence>
<feature type="transmembrane region" description="Helical" evidence="7">
    <location>
        <begin position="45"/>
        <end position="65"/>
    </location>
</feature>
<keyword evidence="5 7" id="KW-1133">Transmembrane helix</keyword>
<keyword evidence="10" id="KW-1185">Reference proteome</keyword>
<feature type="transmembrane region" description="Helical" evidence="7">
    <location>
        <begin position="137"/>
        <end position="161"/>
    </location>
</feature>
<dbReference type="Pfam" id="PF07690">
    <property type="entry name" value="MFS_1"/>
    <property type="match status" value="1"/>
</dbReference>
<evidence type="ECO:0000256" key="7">
    <source>
        <dbReference type="SAM" id="Phobius"/>
    </source>
</evidence>
<evidence type="ECO:0000256" key="3">
    <source>
        <dbReference type="ARBA" id="ARBA00022475"/>
    </source>
</evidence>
<feature type="transmembrane region" description="Helical" evidence="7">
    <location>
        <begin position="72"/>
        <end position="93"/>
    </location>
</feature>
<dbReference type="SUPFAM" id="SSF103473">
    <property type="entry name" value="MFS general substrate transporter"/>
    <property type="match status" value="1"/>
</dbReference>
<feature type="domain" description="Major facilitator superfamily (MFS) profile" evidence="8">
    <location>
        <begin position="7"/>
        <end position="393"/>
    </location>
</feature>
<dbReference type="EMBL" id="FOGT01000003">
    <property type="protein sequence ID" value="SER69224.1"/>
    <property type="molecule type" value="Genomic_DNA"/>
</dbReference>
<feature type="transmembrane region" description="Helical" evidence="7">
    <location>
        <begin position="343"/>
        <end position="365"/>
    </location>
</feature>
<feature type="transmembrane region" description="Helical" evidence="7">
    <location>
        <begin position="217"/>
        <end position="238"/>
    </location>
</feature>
<evidence type="ECO:0000259" key="8">
    <source>
        <dbReference type="PROSITE" id="PS50850"/>
    </source>
</evidence>
<keyword evidence="2" id="KW-0813">Transport</keyword>
<dbReference type="OrthoDB" id="2986280at2"/>